<dbReference type="PROSITE" id="PS00498">
    <property type="entry name" value="TYROSINASE_2"/>
    <property type="match status" value="1"/>
</dbReference>
<evidence type="ECO:0000259" key="2">
    <source>
        <dbReference type="PROSITE" id="PS00498"/>
    </source>
</evidence>
<gene>
    <name evidence="3" type="ORF">ASJ80_03445</name>
</gene>
<dbReference type="Pfam" id="PF20434">
    <property type="entry name" value="BD-FAE"/>
    <property type="match status" value="1"/>
</dbReference>
<protein>
    <submittedName>
        <fullName evidence="3">Alpha/beta hydrolase</fullName>
    </submittedName>
</protein>
<dbReference type="PANTHER" id="PTHR48081">
    <property type="entry name" value="AB HYDROLASE SUPERFAMILY PROTEIN C4A8.06C"/>
    <property type="match status" value="1"/>
</dbReference>
<evidence type="ECO:0000256" key="1">
    <source>
        <dbReference type="ARBA" id="ARBA00022801"/>
    </source>
</evidence>
<dbReference type="InterPro" id="IPR002227">
    <property type="entry name" value="Tyrosinase_Cu-bd"/>
</dbReference>
<evidence type="ECO:0000313" key="3">
    <source>
        <dbReference type="EMBL" id="PAV04113.1"/>
    </source>
</evidence>
<dbReference type="InterPro" id="IPR050300">
    <property type="entry name" value="GDXG_lipolytic_enzyme"/>
</dbReference>
<dbReference type="GO" id="GO:0016491">
    <property type="term" value="F:oxidoreductase activity"/>
    <property type="evidence" value="ECO:0007669"/>
    <property type="project" value="InterPro"/>
</dbReference>
<dbReference type="AlphaFoldDB" id="A0A2A2H4A7"/>
<name>A0A2A2H4A7_METBR</name>
<dbReference type="PANTHER" id="PTHR48081:SF13">
    <property type="entry name" value="ALPHA_BETA HYDROLASE"/>
    <property type="match status" value="1"/>
</dbReference>
<comment type="caution">
    <text evidence="3">The sequence shown here is derived from an EMBL/GenBank/DDBJ whole genome shotgun (WGS) entry which is preliminary data.</text>
</comment>
<dbReference type="GO" id="GO:0016787">
    <property type="term" value="F:hydrolase activity"/>
    <property type="evidence" value="ECO:0007669"/>
    <property type="project" value="UniProtKB-KW"/>
</dbReference>
<keyword evidence="1 3" id="KW-0378">Hydrolase</keyword>
<accession>A0A2A2H4A7</accession>
<dbReference type="SUPFAM" id="SSF53474">
    <property type="entry name" value="alpha/beta-Hydrolases"/>
    <property type="match status" value="1"/>
</dbReference>
<dbReference type="InterPro" id="IPR029058">
    <property type="entry name" value="AB_hydrolase_fold"/>
</dbReference>
<evidence type="ECO:0000313" key="4">
    <source>
        <dbReference type="Proteomes" id="UP000217784"/>
    </source>
</evidence>
<dbReference type="EMBL" id="LMVM01000033">
    <property type="protein sequence ID" value="PAV04113.1"/>
    <property type="molecule type" value="Genomic_DNA"/>
</dbReference>
<reference evidence="3 4" key="1">
    <citation type="journal article" date="2017" name="BMC Genomics">
        <title>Genomic analysis of methanogenic archaea reveals a shift towards energy conservation.</title>
        <authorList>
            <person name="Gilmore S.P."/>
            <person name="Henske J.K."/>
            <person name="Sexton J.A."/>
            <person name="Solomon K.V."/>
            <person name="Seppala S."/>
            <person name="Yoo J.I."/>
            <person name="Huyett L.M."/>
            <person name="Pressman A."/>
            <person name="Cogan J.Z."/>
            <person name="Kivenson V."/>
            <person name="Peng X."/>
            <person name="Tan Y."/>
            <person name="Valentine D.L."/>
            <person name="O'Malley M.A."/>
        </authorList>
    </citation>
    <scope>NUCLEOTIDE SEQUENCE [LARGE SCALE GENOMIC DNA]</scope>
    <source>
        <strain evidence="3 4">M.o.H.</strain>
    </source>
</reference>
<dbReference type="InterPro" id="IPR049492">
    <property type="entry name" value="BD-FAE-like_dom"/>
</dbReference>
<dbReference type="Proteomes" id="UP000217784">
    <property type="component" value="Unassembled WGS sequence"/>
</dbReference>
<feature type="domain" description="Tyrosinase copper-binding" evidence="2">
    <location>
        <begin position="209"/>
        <end position="220"/>
    </location>
</feature>
<dbReference type="Gene3D" id="3.40.50.1820">
    <property type="entry name" value="alpha/beta hydrolase"/>
    <property type="match status" value="1"/>
</dbReference>
<proteinExistence type="predicted"/>
<keyword evidence="4" id="KW-1185">Reference proteome</keyword>
<sequence>MTGQSLTNVAYANVSAAEKMDIYLPNTTGPYPVIIAIHGGSFYKGDKNTSEINAIKQAALDRGYAFVSVNYRLSSEAKFPAQINDVKAAIRYLRANAKQYNMDPREIGVIGNSAGGYLAALAGTSGGVTELQNSSLGNSNVSDRVQAVVDLYGPINFGTIDQQFVESGINGETCNISSSLESKLMGQNISTIPDKVAKANPETYISIDDPAFFIQHGTSDRVIPYQQSVDFAGKLKIVIGDKKVYLEIIQGAGHGNEQFFTTLNIKKILDFFDANLKQF</sequence>
<organism evidence="3 4">
    <name type="scientific">Methanobacterium bryantii</name>
    <dbReference type="NCBI Taxonomy" id="2161"/>
    <lineage>
        <taxon>Archaea</taxon>
        <taxon>Methanobacteriati</taxon>
        <taxon>Methanobacteriota</taxon>
        <taxon>Methanomada group</taxon>
        <taxon>Methanobacteria</taxon>
        <taxon>Methanobacteriales</taxon>
        <taxon>Methanobacteriaceae</taxon>
        <taxon>Methanobacterium</taxon>
    </lineage>
</organism>